<dbReference type="GO" id="GO:0030286">
    <property type="term" value="C:dynein complex"/>
    <property type="evidence" value="ECO:0007669"/>
    <property type="project" value="InterPro"/>
</dbReference>
<dbReference type="SUPFAM" id="SSF54648">
    <property type="entry name" value="DLC"/>
    <property type="match status" value="1"/>
</dbReference>
<name>A0A7J7MK87_9MAGN</name>
<accession>A0A7J7MK87</accession>
<dbReference type="OrthoDB" id="10033309at2759"/>
<dbReference type="Proteomes" id="UP000541444">
    <property type="component" value="Unassembled WGS sequence"/>
</dbReference>
<evidence type="ECO:0000313" key="2">
    <source>
        <dbReference type="Proteomes" id="UP000541444"/>
    </source>
</evidence>
<protein>
    <recommendedName>
        <fullName evidence="3">Dynein light chain</fullName>
    </recommendedName>
</protein>
<keyword evidence="2" id="KW-1185">Reference proteome</keyword>
<dbReference type="InterPro" id="IPR037177">
    <property type="entry name" value="DLC_sf"/>
</dbReference>
<dbReference type="EMBL" id="JACGCM010001428">
    <property type="protein sequence ID" value="KAF6155291.1"/>
    <property type="molecule type" value="Genomic_DNA"/>
</dbReference>
<dbReference type="AlphaFoldDB" id="A0A7J7MK87"/>
<evidence type="ECO:0008006" key="3">
    <source>
        <dbReference type="Google" id="ProtNLM"/>
    </source>
</evidence>
<evidence type="ECO:0000313" key="1">
    <source>
        <dbReference type="EMBL" id="KAF6155291.1"/>
    </source>
</evidence>
<reference evidence="1 2" key="1">
    <citation type="journal article" date="2020" name="IScience">
        <title>Genome Sequencing of the Endangered Kingdonia uniflora (Circaeasteraceae, Ranunculales) Reveals Potential Mechanisms of Evolutionary Specialization.</title>
        <authorList>
            <person name="Sun Y."/>
            <person name="Deng T."/>
            <person name="Zhang A."/>
            <person name="Moore M.J."/>
            <person name="Landis J.B."/>
            <person name="Lin N."/>
            <person name="Zhang H."/>
            <person name="Zhang X."/>
            <person name="Huang J."/>
            <person name="Zhang X."/>
            <person name="Sun H."/>
            <person name="Wang H."/>
        </authorList>
    </citation>
    <scope>NUCLEOTIDE SEQUENCE [LARGE SCALE GENOMIC DNA]</scope>
    <source>
        <strain evidence="1">TB1705</strain>
        <tissue evidence="1">Leaf</tissue>
    </source>
</reference>
<gene>
    <name evidence="1" type="ORF">GIB67_019817</name>
</gene>
<comment type="caution">
    <text evidence="1">The sequence shown here is derived from an EMBL/GenBank/DDBJ whole genome shotgun (WGS) entry which is preliminary data.</text>
</comment>
<dbReference type="GO" id="GO:0007017">
    <property type="term" value="P:microtubule-based process"/>
    <property type="evidence" value="ECO:0007669"/>
    <property type="project" value="InterPro"/>
</dbReference>
<feature type="non-terminal residue" evidence="1">
    <location>
        <position position="1"/>
    </location>
</feature>
<sequence length="85" mass="10141">MWRCQNDNVKAIINSTDMKDDLQKEAIDCAIFAFEKHNVEKDVAEHIKEFDKKNELDDLFEKKTRSSNPFTLDWQLKCLNFRLEC</sequence>
<dbReference type="SMART" id="SM01375">
    <property type="entry name" value="Dynein_light"/>
    <property type="match status" value="1"/>
</dbReference>
<dbReference type="Pfam" id="PF01221">
    <property type="entry name" value="Dynein_light"/>
    <property type="match status" value="1"/>
</dbReference>
<dbReference type="Gene3D" id="3.30.740.10">
    <property type="entry name" value="Protein Inhibitor Of Neuronal Nitric Oxide Synthase"/>
    <property type="match status" value="1"/>
</dbReference>
<dbReference type="InterPro" id="IPR001372">
    <property type="entry name" value="Dynein_light_chain_typ-1/2"/>
</dbReference>
<proteinExistence type="predicted"/>
<organism evidence="1 2">
    <name type="scientific">Kingdonia uniflora</name>
    <dbReference type="NCBI Taxonomy" id="39325"/>
    <lineage>
        <taxon>Eukaryota</taxon>
        <taxon>Viridiplantae</taxon>
        <taxon>Streptophyta</taxon>
        <taxon>Embryophyta</taxon>
        <taxon>Tracheophyta</taxon>
        <taxon>Spermatophyta</taxon>
        <taxon>Magnoliopsida</taxon>
        <taxon>Ranunculales</taxon>
        <taxon>Circaeasteraceae</taxon>
        <taxon>Kingdonia</taxon>
    </lineage>
</organism>